<accession>A0A3G3MFN4</accession>
<dbReference type="EMBL" id="MH281626">
    <property type="protein sequence ID" value="AYR05626.1"/>
    <property type="molecule type" value="Genomic_DNA"/>
</dbReference>
<dbReference type="PANTHER" id="PTHR43406">
    <property type="entry name" value="TRYPTOPHAN SYNTHASE, ALPHA CHAIN"/>
    <property type="match status" value="1"/>
</dbReference>
<organism evidence="10">
    <name type="scientific">Synarthrophyton chejuense</name>
    <dbReference type="NCBI Taxonomy" id="2485825"/>
    <lineage>
        <taxon>Eukaryota</taxon>
        <taxon>Rhodophyta</taxon>
        <taxon>Florideophyceae</taxon>
        <taxon>Corallinophycidae</taxon>
        <taxon>Hapalidiales</taxon>
        <taxon>Hapalidiaceae</taxon>
        <taxon>Melobesioideae</taxon>
        <taxon>Synarthrophyton</taxon>
    </lineage>
</organism>
<dbReference type="Pfam" id="PF00290">
    <property type="entry name" value="Trp_syntA"/>
    <property type="match status" value="1"/>
</dbReference>
<evidence type="ECO:0000313" key="10">
    <source>
        <dbReference type="EMBL" id="AYR05626.1"/>
    </source>
</evidence>
<evidence type="ECO:0000256" key="8">
    <source>
        <dbReference type="HAMAP-Rule" id="MF_00131"/>
    </source>
</evidence>
<evidence type="ECO:0000256" key="5">
    <source>
        <dbReference type="ARBA" id="ARBA00023141"/>
    </source>
</evidence>
<dbReference type="UniPathway" id="UPA00035">
    <property type="reaction ID" value="UER00044"/>
</dbReference>
<dbReference type="SUPFAM" id="SSF51366">
    <property type="entry name" value="Ribulose-phoshate binding barrel"/>
    <property type="match status" value="1"/>
</dbReference>
<proteinExistence type="inferred from homology"/>
<comment type="subunit">
    <text evidence="2 8">Tetramer of two alpha and two beta chains.</text>
</comment>
<comment type="similarity">
    <text evidence="8 9">Belongs to the TrpA family.</text>
</comment>
<evidence type="ECO:0000256" key="3">
    <source>
        <dbReference type="ARBA" id="ARBA00022605"/>
    </source>
</evidence>
<comment type="catalytic activity">
    <reaction evidence="7 8">
        <text>(1S,2R)-1-C-(indol-3-yl)glycerol 3-phosphate + L-serine = D-glyceraldehyde 3-phosphate + L-tryptophan + H2O</text>
        <dbReference type="Rhea" id="RHEA:10532"/>
        <dbReference type="ChEBI" id="CHEBI:15377"/>
        <dbReference type="ChEBI" id="CHEBI:33384"/>
        <dbReference type="ChEBI" id="CHEBI:57912"/>
        <dbReference type="ChEBI" id="CHEBI:58866"/>
        <dbReference type="ChEBI" id="CHEBI:59776"/>
        <dbReference type="EC" id="4.2.1.20"/>
    </reaction>
</comment>
<dbReference type="InterPro" id="IPR011060">
    <property type="entry name" value="RibuloseP-bd_barrel"/>
</dbReference>
<feature type="active site" description="Proton acceptor" evidence="8">
    <location>
        <position position="47"/>
    </location>
</feature>
<dbReference type="InterPro" id="IPR018204">
    <property type="entry name" value="Trp_synthase_alpha_AS"/>
</dbReference>
<dbReference type="GO" id="GO:0004834">
    <property type="term" value="F:tryptophan synthase activity"/>
    <property type="evidence" value="ECO:0007669"/>
    <property type="project" value="UniProtKB-UniRule"/>
</dbReference>
<keyword evidence="10" id="KW-0934">Plastid</keyword>
<name>A0A3G3MFN4_9FLOR</name>
<comment type="pathway">
    <text evidence="1 8">Amino-acid biosynthesis; L-tryptophan biosynthesis; L-tryptophan from chorismate: step 5/5.</text>
</comment>
<evidence type="ECO:0000256" key="1">
    <source>
        <dbReference type="ARBA" id="ARBA00004733"/>
    </source>
</evidence>
<dbReference type="Gene3D" id="3.20.20.70">
    <property type="entry name" value="Aldolase class I"/>
    <property type="match status" value="1"/>
</dbReference>
<keyword evidence="4 8" id="KW-0822">Tryptophan biosynthesis</keyword>
<dbReference type="NCBIfam" id="TIGR00262">
    <property type="entry name" value="trpA"/>
    <property type="match status" value="1"/>
</dbReference>
<sequence length="266" mass="29457">MFTISQTISSVQNQFALVPFITAGYPNLKVTKELLYLLDKSGANAIELGIPYSDALADGIMIQESSRIALEQKIHIDEVLNLVKQVSYDIVAPIIVFTYYNPILCRGLDIFIKELKDSGVKGLVIPDLPLEEADYLIYLCNQYSIELILFVSPTSSEKRISSIIAKAPGCIYLVSSCGVTGLRGSINVDIENIVNTIKKRTDKCIMLGFGISNSNQVSDLMNLNLNIDAIVMGSAFISKIRDCLLLNNYEQVGEFCKQIKMVMSHK</sequence>
<keyword evidence="5 8" id="KW-0057">Aromatic amino acid biosynthesis</keyword>
<evidence type="ECO:0000256" key="2">
    <source>
        <dbReference type="ARBA" id="ARBA00011270"/>
    </source>
</evidence>
<geneLocation type="plastid" evidence="10"/>
<evidence type="ECO:0000256" key="9">
    <source>
        <dbReference type="RuleBase" id="RU003662"/>
    </source>
</evidence>
<evidence type="ECO:0000256" key="4">
    <source>
        <dbReference type="ARBA" id="ARBA00022822"/>
    </source>
</evidence>
<gene>
    <name evidence="8 10" type="primary">trpA</name>
</gene>
<keyword evidence="6 8" id="KW-0456">Lyase</keyword>
<dbReference type="RefSeq" id="YP_009541617.1">
    <property type="nucleotide sequence ID" value="NC_039977.1"/>
</dbReference>
<dbReference type="GO" id="GO:0005829">
    <property type="term" value="C:cytosol"/>
    <property type="evidence" value="ECO:0007669"/>
    <property type="project" value="TreeGrafter"/>
</dbReference>
<protein>
    <recommendedName>
        <fullName evidence="8">Tryptophan synthase alpha chain</fullName>
        <ecNumber evidence="8">4.2.1.20</ecNumber>
    </recommendedName>
</protein>
<dbReference type="InterPro" id="IPR002028">
    <property type="entry name" value="Trp_synthase_suA"/>
</dbReference>
<feature type="active site" description="Proton acceptor" evidence="8">
    <location>
        <position position="58"/>
    </location>
</feature>
<reference evidence="10" key="1">
    <citation type="journal article" date="2018" name="Genome Biol. Evol.">
        <title>Mitochondrial and Plastid Genomes from Coralline Red Algae Provide Insights into the Incongruent Evolutionary Histories of Organelles.</title>
        <authorList>
            <person name="Lee J."/>
            <person name="Song H.J."/>
            <person name="In Park S."/>
            <person name="Lee Y.M."/>
            <person name="Jeong S.Y."/>
            <person name="Oh Cho T."/>
            <person name="Kim J.H."/>
            <person name="Choi H.G."/>
            <person name="Choi C.G."/>
            <person name="Nelson W.A."/>
            <person name="Fredericq S."/>
            <person name="Bhattacharya D."/>
            <person name="Su Yoon H."/>
        </authorList>
    </citation>
    <scope>NUCLEOTIDE SEQUENCE</scope>
</reference>
<dbReference type="InterPro" id="IPR013785">
    <property type="entry name" value="Aldolase_TIM"/>
</dbReference>
<dbReference type="AlphaFoldDB" id="A0A3G3MFN4"/>
<keyword evidence="3 8" id="KW-0028">Amino-acid biosynthesis</keyword>
<dbReference type="CDD" id="cd04724">
    <property type="entry name" value="Tryptophan_synthase_alpha"/>
    <property type="match status" value="1"/>
</dbReference>
<dbReference type="GeneID" id="38463509"/>
<evidence type="ECO:0000256" key="7">
    <source>
        <dbReference type="ARBA" id="ARBA00049047"/>
    </source>
</evidence>
<evidence type="ECO:0000256" key="6">
    <source>
        <dbReference type="ARBA" id="ARBA00023239"/>
    </source>
</evidence>
<dbReference type="PANTHER" id="PTHR43406:SF1">
    <property type="entry name" value="TRYPTOPHAN SYNTHASE ALPHA CHAIN, CHLOROPLASTIC"/>
    <property type="match status" value="1"/>
</dbReference>
<dbReference type="EC" id="4.2.1.20" evidence="8"/>
<comment type="function">
    <text evidence="8">The alpha subunit is responsible for the aldol cleavage of indoleglycerol phosphate to indole and glyceraldehyde 3-phosphate.</text>
</comment>
<dbReference type="HAMAP" id="MF_00131">
    <property type="entry name" value="Trp_synth_alpha"/>
    <property type="match status" value="1"/>
</dbReference>
<dbReference type="PROSITE" id="PS00167">
    <property type="entry name" value="TRP_SYNTHASE_ALPHA"/>
    <property type="match status" value="1"/>
</dbReference>